<gene>
    <name evidence="2" type="ORF">AU210_002205</name>
</gene>
<dbReference type="EMBL" id="MABQ02000002">
    <property type="protein sequence ID" value="PCD43103.1"/>
    <property type="molecule type" value="Genomic_DNA"/>
</dbReference>
<organism evidence="2 3">
    <name type="scientific">Fusarium oxysporum f. sp. radicis-cucumerinum</name>
    <dbReference type="NCBI Taxonomy" id="327505"/>
    <lineage>
        <taxon>Eukaryota</taxon>
        <taxon>Fungi</taxon>
        <taxon>Dikarya</taxon>
        <taxon>Ascomycota</taxon>
        <taxon>Pezizomycotina</taxon>
        <taxon>Sordariomycetes</taxon>
        <taxon>Hypocreomycetidae</taxon>
        <taxon>Hypocreales</taxon>
        <taxon>Nectriaceae</taxon>
        <taxon>Fusarium</taxon>
        <taxon>Fusarium oxysporum species complex</taxon>
    </lineage>
</organism>
<reference evidence="2 3" key="1">
    <citation type="journal article" date="2016" name="Environ. Microbiol.">
        <title>Effector profiles distinguish formae speciales of Fusarium oxysporum.</title>
        <authorList>
            <person name="van Dam P."/>
            <person name="Fokkens L."/>
            <person name="Schmidt S.M."/>
            <person name="Linmans J.H."/>
            <person name="Kistler H.C."/>
            <person name="Ma L.J."/>
            <person name="Rep M."/>
        </authorList>
    </citation>
    <scope>NUCLEOTIDE SEQUENCE [LARGE SCALE GENOMIC DNA]</scope>
    <source>
        <strain evidence="2 3">Forc016</strain>
    </source>
</reference>
<feature type="compositionally biased region" description="Polar residues" evidence="1">
    <location>
        <begin position="16"/>
        <end position="25"/>
    </location>
</feature>
<name>A0A2H3HX18_FUSOX</name>
<evidence type="ECO:0000313" key="2">
    <source>
        <dbReference type="EMBL" id="PCD43103.1"/>
    </source>
</evidence>
<evidence type="ECO:0000313" key="3">
    <source>
        <dbReference type="Proteomes" id="UP000219602"/>
    </source>
</evidence>
<comment type="caution">
    <text evidence="2">The sequence shown here is derived from an EMBL/GenBank/DDBJ whole genome shotgun (WGS) entry which is preliminary data.</text>
</comment>
<protein>
    <submittedName>
        <fullName evidence="2">Uncharacterized protein</fullName>
    </submittedName>
</protein>
<accession>A0A2H3HX18</accession>
<feature type="region of interest" description="Disordered" evidence="1">
    <location>
        <begin position="1"/>
        <end position="32"/>
    </location>
</feature>
<evidence type="ECO:0000256" key="1">
    <source>
        <dbReference type="SAM" id="MobiDB-lite"/>
    </source>
</evidence>
<dbReference type="Proteomes" id="UP000219602">
    <property type="component" value="Chromosome 2"/>
</dbReference>
<dbReference type="AlphaFoldDB" id="A0A2H3HX18"/>
<proteinExistence type="predicted"/>
<reference evidence="2 3" key="2">
    <citation type="journal article" date="2017" name="Sci. Rep.">
        <title>A mobile pathogenicity chromosome in Fusarium oxysporum for infection of multiple cucurbit species.</title>
        <authorList>
            <person name="van Dam P."/>
            <person name="Fokkens L."/>
            <person name="Ayukawa Y."/>
            <person name="van der Gragt M."/>
            <person name="Ter Horst A."/>
            <person name="Brankovics B."/>
            <person name="Houterman P.M."/>
            <person name="Arie T."/>
            <person name="Rep M."/>
        </authorList>
    </citation>
    <scope>NUCLEOTIDE SEQUENCE [LARGE SCALE GENOMIC DNA]</scope>
    <source>
        <strain evidence="2 3">Forc016</strain>
    </source>
</reference>
<sequence length="119" mass="13597">MSMSAQHFWSRPKQHGPNNTAQTTRPKQHVARKLAAAKIDGMAPISRKAFKAVMRTLTRAHDLPDFEANLARLQETITHVEKCIPENQINDFIRSQEEPEVVTEFRRANPDKEAELRPA</sequence>